<accession>A0AAW0HTM4</accession>
<evidence type="ECO:0000256" key="2">
    <source>
        <dbReference type="SAM" id="SignalP"/>
    </source>
</evidence>
<reference evidence="3 4" key="1">
    <citation type="journal article" date="2023" name="bioRxiv">
        <title>Conserved and derived expression patterns and positive selection on dental genes reveal complex evolutionary context of ever-growing rodent molars.</title>
        <authorList>
            <person name="Calamari Z.T."/>
            <person name="Song A."/>
            <person name="Cohen E."/>
            <person name="Akter M."/>
            <person name="Roy R.D."/>
            <person name="Hallikas O."/>
            <person name="Christensen M.M."/>
            <person name="Li P."/>
            <person name="Marangoni P."/>
            <person name="Jernvall J."/>
            <person name="Klein O.D."/>
        </authorList>
    </citation>
    <scope>NUCLEOTIDE SEQUENCE [LARGE SCALE GENOMIC DNA]</scope>
    <source>
        <strain evidence="3">V071</strain>
    </source>
</reference>
<evidence type="ECO:0000313" key="3">
    <source>
        <dbReference type="EMBL" id="KAK7805458.1"/>
    </source>
</evidence>
<dbReference type="EMBL" id="JBBHLL010000340">
    <property type="protein sequence ID" value="KAK7805458.1"/>
    <property type="molecule type" value="Genomic_DNA"/>
</dbReference>
<organism evidence="3 4">
    <name type="scientific">Myodes glareolus</name>
    <name type="common">Bank vole</name>
    <name type="synonym">Clethrionomys glareolus</name>
    <dbReference type="NCBI Taxonomy" id="447135"/>
    <lineage>
        <taxon>Eukaryota</taxon>
        <taxon>Metazoa</taxon>
        <taxon>Chordata</taxon>
        <taxon>Craniata</taxon>
        <taxon>Vertebrata</taxon>
        <taxon>Euteleostomi</taxon>
        <taxon>Mammalia</taxon>
        <taxon>Eutheria</taxon>
        <taxon>Euarchontoglires</taxon>
        <taxon>Glires</taxon>
        <taxon>Rodentia</taxon>
        <taxon>Myomorpha</taxon>
        <taxon>Muroidea</taxon>
        <taxon>Cricetidae</taxon>
        <taxon>Arvicolinae</taxon>
        <taxon>Myodes</taxon>
    </lineage>
</organism>
<gene>
    <name evidence="3" type="ORF">U0070_017741</name>
</gene>
<evidence type="ECO:0000256" key="1">
    <source>
        <dbReference type="SAM" id="MobiDB-lite"/>
    </source>
</evidence>
<dbReference type="Proteomes" id="UP001488838">
    <property type="component" value="Unassembled WGS sequence"/>
</dbReference>
<proteinExistence type="predicted"/>
<sequence length="76" mass="8392">MYRMVLIVSFLGIGAEITLELLTREDCEESTDRVPDGRAACGPLGETYAHLAESDWTQNPWPSTSLEDGRMAPPSH</sequence>
<evidence type="ECO:0008006" key="5">
    <source>
        <dbReference type="Google" id="ProtNLM"/>
    </source>
</evidence>
<comment type="caution">
    <text evidence="3">The sequence shown here is derived from an EMBL/GenBank/DDBJ whole genome shotgun (WGS) entry which is preliminary data.</text>
</comment>
<feature type="compositionally biased region" description="Polar residues" evidence="1">
    <location>
        <begin position="56"/>
        <end position="66"/>
    </location>
</feature>
<name>A0AAW0HTM4_MYOGA</name>
<feature type="signal peptide" evidence="2">
    <location>
        <begin position="1"/>
        <end position="15"/>
    </location>
</feature>
<feature type="region of interest" description="Disordered" evidence="1">
    <location>
        <begin position="56"/>
        <end position="76"/>
    </location>
</feature>
<feature type="chain" id="PRO_5043855517" description="Secreted protein" evidence="2">
    <location>
        <begin position="16"/>
        <end position="76"/>
    </location>
</feature>
<evidence type="ECO:0000313" key="4">
    <source>
        <dbReference type="Proteomes" id="UP001488838"/>
    </source>
</evidence>
<dbReference type="AlphaFoldDB" id="A0AAW0HTM4"/>
<protein>
    <recommendedName>
        <fullName evidence="5">Secreted protein</fullName>
    </recommendedName>
</protein>
<keyword evidence="4" id="KW-1185">Reference proteome</keyword>
<keyword evidence="2" id="KW-0732">Signal</keyword>